<accession>A0AAN7LF21</accession>
<organism evidence="5 6">
    <name type="scientific">Trapa natans</name>
    <name type="common">Water chestnut</name>
    <dbReference type="NCBI Taxonomy" id="22666"/>
    <lineage>
        <taxon>Eukaryota</taxon>
        <taxon>Viridiplantae</taxon>
        <taxon>Streptophyta</taxon>
        <taxon>Embryophyta</taxon>
        <taxon>Tracheophyta</taxon>
        <taxon>Spermatophyta</taxon>
        <taxon>Magnoliopsida</taxon>
        <taxon>eudicotyledons</taxon>
        <taxon>Gunneridae</taxon>
        <taxon>Pentapetalae</taxon>
        <taxon>rosids</taxon>
        <taxon>malvids</taxon>
        <taxon>Myrtales</taxon>
        <taxon>Lythraceae</taxon>
        <taxon>Trapa</taxon>
    </lineage>
</organism>
<evidence type="ECO:0000313" key="6">
    <source>
        <dbReference type="Proteomes" id="UP001346149"/>
    </source>
</evidence>
<dbReference type="EMBL" id="JAXQNO010000013">
    <property type="protein sequence ID" value="KAK4785186.1"/>
    <property type="molecule type" value="Genomic_DNA"/>
</dbReference>
<evidence type="ECO:0000256" key="3">
    <source>
        <dbReference type="ARBA" id="ARBA00023186"/>
    </source>
</evidence>
<dbReference type="InterPro" id="IPR001844">
    <property type="entry name" value="Cpn60/GroEL"/>
</dbReference>
<reference evidence="5 6" key="1">
    <citation type="journal article" date="2023" name="Hortic Res">
        <title>Pangenome of water caltrop reveals structural variations and asymmetric subgenome divergence after allopolyploidization.</title>
        <authorList>
            <person name="Zhang X."/>
            <person name="Chen Y."/>
            <person name="Wang L."/>
            <person name="Yuan Y."/>
            <person name="Fang M."/>
            <person name="Shi L."/>
            <person name="Lu R."/>
            <person name="Comes H.P."/>
            <person name="Ma Y."/>
            <person name="Chen Y."/>
            <person name="Huang G."/>
            <person name="Zhou Y."/>
            <person name="Zheng Z."/>
            <person name="Qiu Y."/>
        </authorList>
    </citation>
    <scope>NUCLEOTIDE SEQUENCE [LARGE SCALE GENOMIC DNA]</scope>
    <source>
        <strain evidence="5">F231</strain>
    </source>
</reference>
<dbReference type="Pfam" id="PF00118">
    <property type="entry name" value="Cpn60_TCP1"/>
    <property type="match status" value="1"/>
</dbReference>
<dbReference type="Gene3D" id="3.50.7.10">
    <property type="entry name" value="GroEL"/>
    <property type="match status" value="1"/>
</dbReference>
<evidence type="ECO:0000256" key="2">
    <source>
        <dbReference type="ARBA" id="ARBA00022946"/>
    </source>
</evidence>
<protein>
    <submittedName>
        <fullName evidence="5">Uncharacterized protein</fullName>
    </submittedName>
</protein>
<proteinExistence type="inferred from homology"/>
<keyword evidence="4" id="KW-0732">Signal</keyword>
<sequence length="251" mass="27502">MTRREMELLLLLFLLKALLLKVVAAGANPVLITRGIEKMAKALVAEMKSLSKDVEDSKLADVAAVSAGNNYEAGNMIAEALSKVGRKGVVTLEEQKSVNNHLYVVEGMQFDRGYISTYFVTDSDKMSVEYENCKLLLVDKKITNARDLINVLEDAIRGGYPILIIAEDNEQEALATLVVNRLRGSLKIAALKTPGFGERMSQHLDDIAVLTGGTVIREEVGLTLDKAHKEVLGHALKIVLTKDSTINNHSR</sequence>
<dbReference type="InterPro" id="IPR027410">
    <property type="entry name" value="TCP-1-like_intermed_sf"/>
</dbReference>
<gene>
    <name evidence="5" type="ORF">SAY86_001875</name>
</gene>
<keyword evidence="2" id="KW-0809">Transit peptide</keyword>
<dbReference type="InterPro" id="IPR002423">
    <property type="entry name" value="Cpn60/GroEL/TCP-1"/>
</dbReference>
<evidence type="ECO:0000256" key="1">
    <source>
        <dbReference type="ARBA" id="ARBA00006607"/>
    </source>
</evidence>
<comment type="similarity">
    <text evidence="1">Belongs to the chaperonin (HSP60) family.</text>
</comment>
<dbReference type="GO" id="GO:0042026">
    <property type="term" value="P:protein refolding"/>
    <property type="evidence" value="ECO:0007669"/>
    <property type="project" value="InterPro"/>
</dbReference>
<dbReference type="GO" id="GO:0005524">
    <property type="term" value="F:ATP binding"/>
    <property type="evidence" value="ECO:0007669"/>
    <property type="project" value="InterPro"/>
</dbReference>
<evidence type="ECO:0000313" key="5">
    <source>
        <dbReference type="EMBL" id="KAK4785186.1"/>
    </source>
</evidence>
<comment type="caution">
    <text evidence="5">The sequence shown here is derived from an EMBL/GenBank/DDBJ whole genome shotgun (WGS) entry which is preliminary data.</text>
</comment>
<keyword evidence="6" id="KW-1185">Reference proteome</keyword>
<evidence type="ECO:0000256" key="4">
    <source>
        <dbReference type="SAM" id="SignalP"/>
    </source>
</evidence>
<dbReference type="Gene3D" id="3.30.260.10">
    <property type="entry name" value="TCP-1-like chaperonin intermediate domain"/>
    <property type="match status" value="1"/>
</dbReference>
<dbReference type="Proteomes" id="UP001346149">
    <property type="component" value="Unassembled WGS sequence"/>
</dbReference>
<dbReference type="InterPro" id="IPR027409">
    <property type="entry name" value="GroEL-like_apical_dom_sf"/>
</dbReference>
<feature type="signal peptide" evidence="4">
    <location>
        <begin position="1"/>
        <end position="25"/>
    </location>
</feature>
<name>A0AAN7LF21_TRANT</name>
<dbReference type="FunFam" id="3.50.7.10:FF:000001">
    <property type="entry name" value="60 kDa chaperonin"/>
    <property type="match status" value="1"/>
</dbReference>
<dbReference type="InterPro" id="IPR027413">
    <property type="entry name" value="GROEL-like_equatorial_sf"/>
</dbReference>
<keyword evidence="3" id="KW-0143">Chaperone</keyword>
<feature type="chain" id="PRO_5042952789" evidence="4">
    <location>
        <begin position="26"/>
        <end position="251"/>
    </location>
</feature>
<dbReference type="SUPFAM" id="SSF48592">
    <property type="entry name" value="GroEL equatorial domain-like"/>
    <property type="match status" value="1"/>
</dbReference>
<dbReference type="GO" id="GO:0140662">
    <property type="term" value="F:ATP-dependent protein folding chaperone"/>
    <property type="evidence" value="ECO:0007669"/>
    <property type="project" value="InterPro"/>
</dbReference>
<dbReference type="PANTHER" id="PTHR45633">
    <property type="entry name" value="60 KDA HEAT SHOCK PROTEIN, MITOCHONDRIAL"/>
    <property type="match status" value="1"/>
</dbReference>
<dbReference type="AlphaFoldDB" id="A0AAN7LF21"/>
<dbReference type="SUPFAM" id="SSF52029">
    <property type="entry name" value="GroEL apical domain-like"/>
    <property type="match status" value="1"/>
</dbReference>